<evidence type="ECO:0000313" key="3">
    <source>
        <dbReference type="Proteomes" id="UP000640333"/>
    </source>
</evidence>
<dbReference type="EMBL" id="JADEYS010000013">
    <property type="protein sequence ID" value="MBE9398269.1"/>
    <property type="molecule type" value="Genomic_DNA"/>
</dbReference>
<evidence type="ECO:0000256" key="1">
    <source>
        <dbReference type="SAM" id="MobiDB-lite"/>
    </source>
</evidence>
<dbReference type="Proteomes" id="UP000640333">
    <property type="component" value="Unassembled WGS sequence"/>
</dbReference>
<dbReference type="Pfam" id="PF06073">
    <property type="entry name" value="DUF934"/>
    <property type="match status" value="1"/>
</dbReference>
<organism evidence="2 3">
    <name type="scientific">Pontibacterium sinense</name>
    <dbReference type="NCBI Taxonomy" id="2781979"/>
    <lineage>
        <taxon>Bacteria</taxon>
        <taxon>Pseudomonadati</taxon>
        <taxon>Pseudomonadota</taxon>
        <taxon>Gammaproteobacteria</taxon>
        <taxon>Oceanospirillales</taxon>
        <taxon>Oceanospirillaceae</taxon>
        <taxon>Pontibacterium</taxon>
    </lineage>
</organism>
<sequence length="168" mass="18370">MQQVFKNGVIQDDHWSHLDAQIGADFTPEPEVHYILPLDIWQGFAGDFSGFISCPGITISADADLASLADAIERVPLIAIEFCSFTDGSGFSTASLLREDYKFDGELRAMGAILPDQVPYLLRCGFNSVEFPRAEDLQHAVALTGGAGQSYQGDVETPRTPFQQRIAK</sequence>
<dbReference type="PIRSF" id="PIRSF030820">
    <property type="entry name" value="UCP030820"/>
    <property type="match status" value="1"/>
</dbReference>
<evidence type="ECO:0000313" key="2">
    <source>
        <dbReference type="EMBL" id="MBE9398269.1"/>
    </source>
</evidence>
<name>A0A8J7FF46_9GAMM</name>
<dbReference type="AlphaFoldDB" id="A0A8J7FF46"/>
<dbReference type="RefSeq" id="WP_193953895.1">
    <property type="nucleotide sequence ID" value="NZ_JADEYS010000013.1"/>
</dbReference>
<keyword evidence="3" id="KW-1185">Reference proteome</keyword>
<reference evidence="2" key="1">
    <citation type="submission" date="2020-10" db="EMBL/GenBank/DDBJ databases">
        <title>Bacterium isolated from coastal waters sediment.</title>
        <authorList>
            <person name="Chen R.-J."/>
            <person name="Lu D.-C."/>
            <person name="Zhu K.-L."/>
            <person name="Du Z.-J."/>
        </authorList>
    </citation>
    <scope>NUCLEOTIDE SEQUENCE</scope>
    <source>
        <strain evidence="2">N1Y112</strain>
    </source>
</reference>
<accession>A0A8J7FF46</accession>
<gene>
    <name evidence="2" type="ORF">IOQ59_13485</name>
</gene>
<proteinExistence type="predicted"/>
<comment type="caution">
    <text evidence="2">The sequence shown here is derived from an EMBL/GenBank/DDBJ whole genome shotgun (WGS) entry which is preliminary data.</text>
</comment>
<protein>
    <submittedName>
        <fullName evidence="2">DUF934 domain-containing protein</fullName>
    </submittedName>
</protein>
<dbReference type="InterPro" id="IPR008318">
    <property type="entry name" value="UCP030820"/>
</dbReference>
<feature type="region of interest" description="Disordered" evidence="1">
    <location>
        <begin position="149"/>
        <end position="168"/>
    </location>
</feature>